<dbReference type="EMBL" id="MU007064">
    <property type="protein sequence ID" value="KAF2426489.1"/>
    <property type="molecule type" value="Genomic_DNA"/>
</dbReference>
<comment type="caution">
    <text evidence="2">The sequence shown here is derived from an EMBL/GenBank/DDBJ whole genome shotgun (WGS) entry which is preliminary data.</text>
</comment>
<organism evidence="2 3">
    <name type="scientific">Tothia fuscella</name>
    <dbReference type="NCBI Taxonomy" id="1048955"/>
    <lineage>
        <taxon>Eukaryota</taxon>
        <taxon>Fungi</taxon>
        <taxon>Dikarya</taxon>
        <taxon>Ascomycota</taxon>
        <taxon>Pezizomycotina</taxon>
        <taxon>Dothideomycetes</taxon>
        <taxon>Pleosporomycetidae</taxon>
        <taxon>Venturiales</taxon>
        <taxon>Cylindrosympodiaceae</taxon>
        <taxon>Tothia</taxon>
    </lineage>
</organism>
<feature type="transmembrane region" description="Helical" evidence="1">
    <location>
        <begin position="25"/>
        <end position="45"/>
    </location>
</feature>
<dbReference type="Proteomes" id="UP000800235">
    <property type="component" value="Unassembled WGS sequence"/>
</dbReference>
<gene>
    <name evidence="2" type="ORF">EJ08DRAFT_651748</name>
</gene>
<evidence type="ECO:0000256" key="1">
    <source>
        <dbReference type="SAM" id="Phobius"/>
    </source>
</evidence>
<proteinExistence type="predicted"/>
<evidence type="ECO:0000313" key="2">
    <source>
        <dbReference type="EMBL" id="KAF2426489.1"/>
    </source>
</evidence>
<evidence type="ECO:0000313" key="3">
    <source>
        <dbReference type="Proteomes" id="UP000800235"/>
    </source>
</evidence>
<accession>A0A9P4TW06</accession>
<dbReference type="AlphaFoldDB" id="A0A9P4TW06"/>
<keyword evidence="3" id="KW-1185">Reference proteome</keyword>
<name>A0A9P4TW06_9PEZI</name>
<sequence length="51" mass="5661">MPFYLCMQVHRHQKTSWTSVSVNTLHGVLLHVAYGGMAATTFLLMRAAAVL</sequence>
<keyword evidence="1" id="KW-1133">Transmembrane helix</keyword>
<keyword evidence="1" id="KW-0812">Transmembrane</keyword>
<reference evidence="2" key="1">
    <citation type="journal article" date="2020" name="Stud. Mycol.">
        <title>101 Dothideomycetes genomes: a test case for predicting lifestyles and emergence of pathogens.</title>
        <authorList>
            <person name="Haridas S."/>
            <person name="Albert R."/>
            <person name="Binder M."/>
            <person name="Bloem J."/>
            <person name="Labutti K."/>
            <person name="Salamov A."/>
            <person name="Andreopoulos B."/>
            <person name="Baker S."/>
            <person name="Barry K."/>
            <person name="Bills G."/>
            <person name="Bluhm B."/>
            <person name="Cannon C."/>
            <person name="Castanera R."/>
            <person name="Culley D."/>
            <person name="Daum C."/>
            <person name="Ezra D."/>
            <person name="Gonzalez J."/>
            <person name="Henrissat B."/>
            <person name="Kuo A."/>
            <person name="Liang C."/>
            <person name="Lipzen A."/>
            <person name="Lutzoni F."/>
            <person name="Magnuson J."/>
            <person name="Mondo S."/>
            <person name="Nolan M."/>
            <person name="Ohm R."/>
            <person name="Pangilinan J."/>
            <person name="Park H.-J."/>
            <person name="Ramirez L."/>
            <person name="Alfaro M."/>
            <person name="Sun H."/>
            <person name="Tritt A."/>
            <person name="Yoshinaga Y."/>
            <person name="Zwiers L.-H."/>
            <person name="Turgeon B."/>
            <person name="Goodwin S."/>
            <person name="Spatafora J."/>
            <person name="Crous P."/>
            <person name="Grigoriev I."/>
        </authorList>
    </citation>
    <scope>NUCLEOTIDE SEQUENCE</scope>
    <source>
        <strain evidence="2">CBS 130266</strain>
    </source>
</reference>
<protein>
    <submittedName>
        <fullName evidence="2">Uncharacterized protein</fullName>
    </submittedName>
</protein>
<keyword evidence="1" id="KW-0472">Membrane</keyword>